<name>A0A378UIP7_BERDE</name>
<dbReference type="GO" id="GO:0003700">
    <property type="term" value="F:DNA-binding transcription factor activity"/>
    <property type="evidence" value="ECO:0007669"/>
    <property type="project" value="TreeGrafter"/>
</dbReference>
<evidence type="ECO:0000256" key="3">
    <source>
        <dbReference type="ARBA" id="ARBA00023125"/>
    </source>
</evidence>
<dbReference type="PANTHER" id="PTHR30146:SF148">
    <property type="entry name" value="HTH-TYPE TRANSCRIPTIONAL REPRESSOR PURR-RELATED"/>
    <property type="match status" value="1"/>
</dbReference>
<dbReference type="RefSeq" id="WP_066079477.1">
    <property type="nucleotide sequence ID" value="NZ_CP181246.1"/>
</dbReference>
<feature type="domain" description="HTH lacI-type" evidence="5">
    <location>
        <begin position="2"/>
        <end position="56"/>
    </location>
</feature>
<dbReference type="InterPro" id="IPR010982">
    <property type="entry name" value="Lambda_DNA-bd_dom_sf"/>
</dbReference>
<dbReference type="InterPro" id="IPR000843">
    <property type="entry name" value="HTH_LacI"/>
</dbReference>
<dbReference type="SUPFAM" id="SSF53822">
    <property type="entry name" value="Periplasmic binding protein-like I"/>
    <property type="match status" value="1"/>
</dbReference>
<evidence type="ECO:0000313" key="7">
    <source>
        <dbReference type="Proteomes" id="UP000254651"/>
    </source>
</evidence>
<keyword evidence="3" id="KW-0238">DNA-binding</keyword>
<evidence type="ECO:0000313" key="6">
    <source>
        <dbReference type="EMBL" id="STZ77020.1"/>
    </source>
</evidence>
<dbReference type="InterPro" id="IPR046335">
    <property type="entry name" value="LacI/GalR-like_sensor"/>
</dbReference>
<dbReference type="CDD" id="cd01392">
    <property type="entry name" value="HTH_LacI"/>
    <property type="match status" value="1"/>
</dbReference>
<evidence type="ECO:0000256" key="2">
    <source>
        <dbReference type="ARBA" id="ARBA00023015"/>
    </source>
</evidence>
<dbReference type="Gene3D" id="1.10.260.40">
    <property type="entry name" value="lambda repressor-like DNA-binding domains"/>
    <property type="match status" value="1"/>
</dbReference>
<reference evidence="6 7" key="1">
    <citation type="submission" date="2018-06" db="EMBL/GenBank/DDBJ databases">
        <authorList>
            <consortium name="Pathogen Informatics"/>
            <person name="Doyle S."/>
        </authorList>
    </citation>
    <scope>NUCLEOTIDE SEQUENCE [LARGE SCALE GENOMIC DNA]</scope>
    <source>
        <strain evidence="6 7">NCTC10295</strain>
    </source>
</reference>
<dbReference type="CDD" id="cd06288">
    <property type="entry name" value="PBP1_sucrose_transcription_regulator"/>
    <property type="match status" value="1"/>
</dbReference>
<dbReference type="PRINTS" id="PR00036">
    <property type="entry name" value="HTHLACI"/>
</dbReference>
<dbReference type="InterPro" id="IPR028082">
    <property type="entry name" value="Peripla_BP_I"/>
</dbReference>
<dbReference type="PANTHER" id="PTHR30146">
    <property type="entry name" value="LACI-RELATED TRANSCRIPTIONAL REPRESSOR"/>
    <property type="match status" value="1"/>
</dbReference>
<evidence type="ECO:0000256" key="1">
    <source>
        <dbReference type="ARBA" id="ARBA00022491"/>
    </source>
</evidence>
<keyword evidence="2" id="KW-0805">Transcription regulation</keyword>
<dbReference type="Pfam" id="PF13377">
    <property type="entry name" value="Peripla_BP_3"/>
    <property type="match status" value="1"/>
</dbReference>
<dbReference type="GO" id="GO:0000976">
    <property type="term" value="F:transcription cis-regulatory region binding"/>
    <property type="evidence" value="ECO:0007669"/>
    <property type="project" value="TreeGrafter"/>
</dbReference>
<dbReference type="PROSITE" id="PS50932">
    <property type="entry name" value="HTH_LACI_2"/>
    <property type="match status" value="1"/>
</dbReference>
<dbReference type="SUPFAM" id="SSF47413">
    <property type="entry name" value="lambda repressor-like DNA-binding domains"/>
    <property type="match status" value="1"/>
</dbReference>
<dbReference type="Gene3D" id="3.40.50.2300">
    <property type="match status" value="2"/>
</dbReference>
<keyword evidence="4" id="KW-0804">Transcription</keyword>
<dbReference type="PROSITE" id="PS00356">
    <property type="entry name" value="HTH_LACI_1"/>
    <property type="match status" value="1"/>
</dbReference>
<sequence>MATIYDVAARAGVSPKTVSRVLNGDAPVSERTRAKVEQAIAALGYIPSSAARGMRSNRSGLVGLITGAISRTGEHFRVHGLPDMFLIKGVQQKIREAGKTLMIADAGSRGDGLAPLIRTFMAHRAEGILYVAEYHQEVVLPEIPEACPMVLVNCFDAQGTPSVLPDDAQGQYDLVRRIIRSGHRRIAYLTLQPNIEATRLRTAGYRRALADAGIAFDEDLLQTGYPDHSNDSAALLAAVVKLLALPYPPTVICCGNDEMAVRVYGILRTRGLRVPEQVAVAGYDNHSAIAETLFPPLTSTELPYMQMGALAAETLFRLIDGGQADDPAQPCRVAGETVWRQSVPALSG</sequence>
<evidence type="ECO:0000259" key="5">
    <source>
        <dbReference type="PROSITE" id="PS50932"/>
    </source>
</evidence>
<dbReference type="Proteomes" id="UP000254651">
    <property type="component" value="Unassembled WGS sequence"/>
</dbReference>
<protein>
    <submittedName>
        <fullName evidence="6">Catabolite control protein</fullName>
    </submittedName>
</protein>
<organism evidence="6 7">
    <name type="scientific">Bergeriella denitrificans</name>
    <name type="common">Neisseria denitrificans</name>
    <dbReference type="NCBI Taxonomy" id="494"/>
    <lineage>
        <taxon>Bacteria</taxon>
        <taxon>Pseudomonadati</taxon>
        <taxon>Pseudomonadota</taxon>
        <taxon>Betaproteobacteria</taxon>
        <taxon>Neisseriales</taxon>
        <taxon>Neisseriaceae</taxon>
        <taxon>Bergeriella</taxon>
    </lineage>
</organism>
<evidence type="ECO:0000256" key="4">
    <source>
        <dbReference type="ARBA" id="ARBA00023163"/>
    </source>
</evidence>
<dbReference type="SMART" id="SM00354">
    <property type="entry name" value="HTH_LACI"/>
    <property type="match status" value="1"/>
</dbReference>
<proteinExistence type="predicted"/>
<dbReference type="Pfam" id="PF00356">
    <property type="entry name" value="LacI"/>
    <property type="match status" value="1"/>
</dbReference>
<dbReference type="AlphaFoldDB" id="A0A378UIP7"/>
<dbReference type="EMBL" id="UGQS01000002">
    <property type="protein sequence ID" value="STZ77020.1"/>
    <property type="molecule type" value="Genomic_DNA"/>
</dbReference>
<keyword evidence="7" id="KW-1185">Reference proteome</keyword>
<gene>
    <name evidence="6" type="primary">ccpA_2</name>
    <name evidence="6" type="ORF">NCTC10295_01820</name>
</gene>
<keyword evidence="1" id="KW-0678">Repressor</keyword>
<accession>A0A378UIP7</accession>